<organism evidence="1 2">
    <name type="scientific">Geochorda subterranea</name>
    <dbReference type="NCBI Taxonomy" id="3109564"/>
    <lineage>
        <taxon>Bacteria</taxon>
        <taxon>Bacillati</taxon>
        <taxon>Bacillota</taxon>
        <taxon>Limnochordia</taxon>
        <taxon>Limnochordales</taxon>
        <taxon>Geochordaceae</taxon>
        <taxon>Geochorda</taxon>
    </lineage>
</organism>
<reference evidence="2" key="1">
    <citation type="submission" date="2023-12" db="EMBL/GenBank/DDBJ databases">
        <title>Novel isolates from deep terrestrial aquifers shed light on the physiology and ecology of the class Limnochordia.</title>
        <authorList>
            <person name="Karnachuk O.V."/>
            <person name="Lukina A.P."/>
            <person name="Avakyan M.R."/>
            <person name="Kadnikov V."/>
            <person name="Begmatov S."/>
            <person name="Beletsky A.V."/>
            <person name="Mardanov A.V."/>
            <person name="Ravin N.V."/>
        </authorList>
    </citation>
    <scope>NUCLEOTIDE SEQUENCE [LARGE SCALE GENOMIC DNA]</scope>
    <source>
        <strain evidence="2">LN</strain>
    </source>
</reference>
<dbReference type="Proteomes" id="UP001333102">
    <property type="component" value="Chromosome"/>
</dbReference>
<name>A0ABZ1BLT5_9FIRM</name>
<accession>A0ABZ1BLT5</accession>
<proteinExistence type="predicted"/>
<evidence type="ECO:0000313" key="1">
    <source>
        <dbReference type="EMBL" id="WRP13782.1"/>
    </source>
</evidence>
<gene>
    <name evidence="1" type="ORF">VLY81_10085</name>
</gene>
<evidence type="ECO:0008006" key="3">
    <source>
        <dbReference type="Google" id="ProtNLM"/>
    </source>
</evidence>
<protein>
    <recommendedName>
        <fullName evidence="3">ThiS family protein</fullName>
    </recommendedName>
</protein>
<sequence length="62" mass="6374">METTSDAWPTAAEVRELVGRLYPPLAEHLPSVLVVADGRVLGPDEPVLSSQVALLPPAGGGA</sequence>
<dbReference type="EMBL" id="CP141614">
    <property type="protein sequence ID" value="WRP13782.1"/>
    <property type="molecule type" value="Genomic_DNA"/>
</dbReference>
<dbReference type="RefSeq" id="WP_324668032.1">
    <property type="nucleotide sequence ID" value="NZ_CP141614.1"/>
</dbReference>
<evidence type="ECO:0000313" key="2">
    <source>
        <dbReference type="Proteomes" id="UP001333102"/>
    </source>
</evidence>
<keyword evidence="2" id="KW-1185">Reference proteome</keyword>